<keyword evidence="1" id="KW-0472">Membrane</keyword>
<keyword evidence="1" id="KW-1133">Transmembrane helix</keyword>
<dbReference type="RefSeq" id="WP_115483427.1">
    <property type="nucleotide sequence ID" value="NZ_QRCT01000050.1"/>
</dbReference>
<accession>A0A371ARQ8</accession>
<reference evidence="2 3" key="1">
    <citation type="submission" date="2018-07" db="EMBL/GenBank/DDBJ databases">
        <title>Anaerosacharophilus polymeroproducens gen. nov. sp. nov., an anaerobic bacterium isolated from salt field.</title>
        <authorList>
            <person name="Kim W."/>
            <person name="Yang S.-H."/>
            <person name="Oh J."/>
            <person name="Lee J.-H."/>
            <person name="Kwon K.K."/>
        </authorList>
    </citation>
    <scope>NUCLEOTIDE SEQUENCE [LARGE SCALE GENOMIC DNA]</scope>
    <source>
        <strain evidence="2 3">MCWD5</strain>
    </source>
</reference>
<name>A0A371ARQ8_9FIRM</name>
<gene>
    <name evidence="2" type="ORF">DWV06_17140</name>
</gene>
<evidence type="ECO:0000313" key="3">
    <source>
        <dbReference type="Proteomes" id="UP000255036"/>
    </source>
</evidence>
<dbReference type="AlphaFoldDB" id="A0A371ARQ8"/>
<dbReference type="Proteomes" id="UP000255036">
    <property type="component" value="Unassembled WGS sequence"/>
</dbReference>
<proteinExistence type="predicted"/>
<evidence type="ECO:0000313" key="2">
    <source>
        <dbReference type="EMBL" id="RDU22246.1"/>
    </source>
</evidence>
<keyword evidence="3" id="KW-1185">Reference proteome</keyword>
<evidence type="ECO:0008006" key="4">
    <source>
        <dbReference type="Google" id="ProtNLM"/>
    </source>
</evidence>
<protein>
    <recommendedName>
        <fullName evidence="4">DUF2975 domain-containing protein</fullName>
    </recommendedName>
</protein>
<organism evidence="2 3">
    <name type="scientific">Anaerosacchariphilus polymeriproducens</name>
    <dbReference type="NCBI Taxonomy" id="1812858"/>
    <lineage>
        <taxon>Bacteria</taxon>
        <taxon>Bacillati</taxon>
        <taxon>Bacillota</taxon>
        <taxon>Clostridia</taxon>
        <taxon>Lachnospirales</taxon>
        <taxon>Lachnospiraceae</taxon>
        <taxon>Anaerosacchariphilus</taxon>
    </lineage>
</organism>
<feature type="transmembrane region" description="Helical" evidence="1">
    <location>
        <begin position="44"/>
        <end position="73"/>
    </location>
</feature>
<feature type="transmembrane region" description="Helical" evidence="1">
    <location>
        <begin position="123"/>
        <end position="144"/>
    </location>
</feature>
<dbReference type="EMBL" id="QRCT01000050">
    <property type="protein sequence ID" value="RDU22246.1"/>
    <property type="molecule type" value="Genomic_DNA"/>
</dbReference>
<evidence type="ECO:0000256" key="1">
    <source>
        <dbReference type="SAM" id="Phobius"/>
    </source>
</evidence>
<keyword evidence="1" id="KW-0812">Transmembrane</keyword>
<feature type="transmembrane region" description="Helical" evidence="1">
    <location>
        <begin position="94"/>
        <end position="111"/>
    </location>
</feature>
<comment type="caution">
    <text evidence="2">The sequence shown here is derived from an EMBL/GenBank/DDBJ whole genome shotgun (WGS) entry which is preliminary data.</text>
</comment>
<sequence length="161" mass="18675">MKKSLLFCLIITISIIDIFCLKNAFEFSVNNIVLDSSENNVALIVIIPMIIAFVIFIVTILNLLSGITGLFYLREVELHLKDFLYKKKNNFLTKLIKIVGYGFISIYFILLDDSIRNRNYYGIVFSLLAICITILYVIWFTGIINGYHIKQENRTLIDIEY</sequence>